<sequence length="183" mass="21380">MDIHPEQHYGKLLKIKNMKTHVFVICLLYILAFSCCEDEELTIKKTAYTGDEIRLGGCYYGINITDSNYATYMFFYQDGVMLSFRDISDITSLNQFMYLDDIRKEKTMWSVFSINDSVITTQGWGQPWGHGRPLVTDYGKIINDTTILWYKQENTRTGTYEYNSVVNFRKFSPKPDSTNVFIK</sequence>
<reference evidence="1" key="1">
    <citation type="submission" date="2019-08" db="EMBL/GenBank/DDBJ databases">
        <authorList>
            <person name="Kucharzyk K."/>
            <person name="Murdoch R.W."/>
            <person name="Higgins S."/>
            <person name="Loffler F."/>
        </authorList>
    </citation>
    <scope>NUCLEOTIDE SEQUENCE</scope>
</reference>
<name>A0A644VMD1_9ZZZZ</name>
<accession>A0A644VMD1</accession>
<evidence type="ECO:0000313" key="1">
    <source>
        <dbReference type="EMBL" id="MPL91713.1"/>
    </source>
</evidence>
<dbReference type="EMBL" id="VSSQ01000337">
    <property type="protein sequence ID" value="MPL91713.1"/>
    <property type="molecule type" value="Genomic_DNA"/>
</dbReference>
<proteinExistence type="predicted"/>
<gene>
    <name evidence="1" type="ORF">SDC9_37789</name>
</gene>
<organism evidence="1">
    <name type="scientific">bioreactor metagenome</name>
    <dbReference type="NCBI Taxonomy" id="1076179"/>
    <lineage>
        <taxon>unclassified sequences</taxon>
        <taxon>metagenomes</taxon>
        <taxon>ecological metagenomes</taxon>
    </lineage>
</organism>
<protein>
    <submittedName>
        <fullName evidence="1">Uncharacterized protein</fullName>
    </submittedName>
</protein>
<dbReference type="AlphaFoldDB" id="A0A644VMD1"/>
<comment type="caution">
    <text evidence="1">The sequence shown here is derived from an EMBL/GenBank/DDBJ whole genome shotgun (WGS) entry which is preliminary data.</text>
</comment>